<reference evidence="2 3" key="1">
    <citation type="submission" date="2015-09" db="EMBL/GenBank/DDBJ databases">
        <title>Sorangium comparison.</title>
        <authorList>
            <person name="Zaburannyi N."/>
            <person name="Bunk B."/>
            <person name="Overmann J."/>
            <person name="Mueller R."/>
        </authorList>
    </citation>
    <scope>NUCLEOTIDE SEQUENCE [LARGE SCALE GENOMIC DNA]</scope>
    <source>
        <strain evidence="2 3">So ce26</strain>
    </source>
</reference>
<dbReference type="InterPro" id="IPR036388">
    <property type="entry name" value="WH-like_DNA-bd_sf"/>
</dbReference>
<gene>
    <name evidence="2" type="primary">padR</name>
    <name evidence="2" type="ORF">SOCE26_013130</name>
</gene>
<accession>A0A2L0EKV9</accession>
<dbReference type="RefSeq" id="WP_104977805.1">
    <property type="nucleotide sequence ID" value="NZ_CP012673.1"/>
</dbReference>
<dbReference type="AlphaFoldDB" id="A0A2L0EKV9"/>
<dbReference type="InterPro" id="IPR036390">
    <property type="entry name" value="WH_DNA-bd_sf"/>
</dbReference>
<protein>
    <submittedName>
        <fullName evidence="2">PadR family transcriptional regulator</fullName>
    </submittedName>
</protein>
<feature type="domain" description="Transcription regulator PadR N-terminal" evidence="1">
    <location>
        <begin position="18"/>
        <end position="93"/>
    </location>
</feature>
<proteinExistence type="predicted"/>
<evidence type="ECO:0000259" key="1">
    <source>
        <dbReference type="Pfam" id="PF03551"/>
    </source>
</evidence>
<dbReference type="SUPFAM" id="SSF46785">
    <property type="entry name" value="Winged helix' DNA-binding domain"/>
    <property type="match status" value="1"/>
</dbReference>
<dbReference type="Pfam" id="PF03551">
    <property type="entry name" value="PadR"/>
    <property type="match status" value="1"/>
</dbReference>
<organism evidence="2 3">
    <name type="scientific">Sorangium cellulosum</name>
    <name type="common">Polyangium cellulosum</name>
    <dbReference type="NCBI Taxonomy" id="56"/>
    <lineage>
        <taxon>Bacteria</taxon>
        <taxon>Pseudomonadati</taxon>
        <taxon>Myxococcota</taxon>
        <taxon>Polyangia</taxon>
        <taxon>Polyangiales</taxon>
        <taxon>Polyangiaceae</taxon>
        <taxon>Sorangium</taxon>
    </lineage>
</organism>
<sequence length="112" mass="12164">MSKPSRTPQLGEFERAVLLSVLGLGSGAYGVAVRNELEARLERSVSLGAVYTTLDRLEEKGFVSSRHGEPTPQRGGRAKKFFTVEGAGMEALEQSRRAADALWAMSPLRGTR</sequence>
<dbReference type="InterPro" id="IPR005149">
    <property type="entry name" value="Tscrpt_reg_PadR_N"/>
</dbReference>
<dbReference type="Proteomes" id="UP000238348">
    <property type="component" value="Chromosome"/>
</dbReference>
<dbReference type="OrthoDB" id="120743at2"/>
<dbReference type="Gene3D" id="1.10.10.10">
    <property type="entry name" value="Winged helix-like DNA-binding domain superfamily/Winged helix DNA-binding domain"/>
    <property type="match status" value="1"/>
</dbReference>
<evidence type="ECO:0000313" key="2">
    <source>
        <dbReference type="EMBL" id="AUX39918.1"/>
    </source>
</evidence>
<evidence type="ECO:0000313" key="3">
    <source>
        <dbReference type="Proteomes" id="UP000238348"/>
    </source>
</evidence>
<name>A0A2L0EKV9_SORCE</name>
<dbReference type="EMBL" id="CP012673">
    <property type="protein sequence ID" value="AUX39918.1"/>
    <property type="molecule type" value="Genomic_DNA"/>
</dbReference>